<evidence type="ECO:0000256" key="2">
    <source>
        <dbReference type="ARBA" id="ARBA00022448"/>
    </source>
</evidence>
<protein>
    <recommendedName>
        <fullName evidence="9">RanBD1 domain-containing protein</fullName>
    </recommendedName>
</protein>
<dbReference type="eggNOG" id="KOG0866">
    <property type="taxonomic scope" value="Eukaryota"/>
</dbReference>
<feature type="compositionally biased region" description="Basic and acidic residues" evidence="8">
    <location>
        <begin position="857"/>
        <end position="871"/>
    </location>
</feature>
<dbReference type="CDD" id="cd13170">
    <property type="entry name" value="RanBD_NUP50"/>
    <property type="match status" value="1"/>
</dbReference>
<dbReference type="Pfam" id="PF00638">
    <property type="entry name" value="Ran_BP1"/>
    <property type="match status" value="1"/>
</dbReference>
<dbReference type="SMART" id="SM00160">
    <property type="entry name" value="RanBD"/>
    <property type="match status" value="1"/>
</dbReference>
<dbReference type="PANTHER" id="PTHR38697:SF1">
    <property type="entry name" value="NUCLEAR PORE COMPLEX PROTEIN SIMILAR TO S. CEREVISIAE NUP2 (EUROFUNG)"/>
    <property type="match status" value="1"/>
</dbReference>
<feature type="compositionally biased region" description="Polar residues" evidence="8">
    <location>
        <begin position="60"/>
        <end position="86"/>
    </location>
</feature>
<dbReference type="Gene3D" id="2.30.29.30">
    <property type="entry name" value="Pleckstrin-homology domain (PH domain)/Phosphotyrosine-binding domain (PTB)"/>
    <property type="match status" value="1"/>
</dbReference>
<feature type="compositionally biased region" description="Polar residues" evidence="8">
    <location>
        <begin position="165"/>
        <end position="187"/>
    </location>
</feature>
<keyword evidence="7" id="KW-0539">Nucleus</keyword>
<keyword evidence="6" id="KW-0906">Nuclear pore complex</keyword>
<dbReference type="GeneID" id="4317816"/>
<feature type="compositionally biased region" description="Polar residues" evidence="8">
    <location>
        <begin position="1140"/>
        <end position="1151"/>
    </location>
</feature>
<feature type="compositionally biased region" description="Low complexity" evidence="8">
    <location>
        <begin position="1058"/>
        <end position="1074"/>
    </location>
</feature>
<keyword evidence="5" id="KW-0811">Translocation</keyword>
<reference evidence="11" key="1">
    <citation type="submission" date="2005-09" db="EMBL/GenBank/DDBJ databases">
        <title>Annotation of the Aspergillus terreus NIH2624 genome.</title>
        <authorList>
            <person name="Birren B.W."/>
            <person name="Lander E.S."/>
            <person name="Galagan J.E."/>
            <person name="Nusbaum C."/>
            <person name="Devon K."/>
            <person name="Henn M."/>
            <person name="Ma L.-J."/>
            <person name="Jaffe D.B."/>
            <person name="Butler J."/>
            <person name="Alvarez P."/>
            <person name="Gnerre S."/>
            <person name="Grabherr M."/>
            <person name="Kleber M."/>
            <person name="Mauceli E.W."/>
            <person name="Brockman W."/>
            <person name="Rounsley S."/>
            <person name="Young S.K."/>
            <person name="LaButti K."/>
            <person name="Pushparaj V."/>
            <person name="DeCaprio D."/>
            <person name="Crawford M."/>
            <person name="Koehrsen M."/>
            <person name="Engels R."/>
            <person name="Montgomery P."/>
            <person name="Pearson M."/>
            <person name="Howarth C."/>
            <person name="Larson L."/>
            <person name="Luoma S."/>
            <person name="White J."/>
            <person name="Alvarado L."/>
            <person name="Kodira C.D."/>
            <person name="Zeng Q."/>
            <person name="Oleary S."/>
            <person name="Yandava C."/>
            <person name="Denning D.W."/>
            <person name="Nierman W.C."/>
            <person name="Milne T."/>
            <person name="Madden K."/>
        </authorList>
    </citation>
    <scope>NUCLEOTIDE SEQUENCE [LARGE SCALE GENOMIC DNA]</scope>
    <source>
        <strain evidence="11">NIH 2624 / FGSC A1156</strain>
    </source>
</reference>
<dbReference type="SUPFAM" id="SSF50729">
    <property type="entry name" value="PH domain-like"/>
    <property type="match status" value="1"/>
</dbReference>
<feature type="compositionally biased region" description="Polar residues" evidence="8">
    <location>
        <begin position="1076"/>
        <end position="1090"/>
    </location>
</feature>
<feature type="compositionally biased region" description="Polar residues" evidence="8">
    <location>
        <begin position="382"/>
        <end position="397"/>
    </location>
</feature>
<feature type="compositionally biased region" description="Low complexity" evidence="8">
    <location>
        <begin position="303"/>
        <end position="346"/>
    </location>
</feature>
<dbReference type="OMA" id="AFGNMFS"/>
<dbReference type="InterPro" id="IPR011993">
    <property type="entry name" value="PH-like_dom_sf"/>
</dbReference>
<dbReference type="GO" id="GO:0051028">
    <property type="term" value="P:mRNA transport"/>
    <property type="evidence" value="ECO:0007669"/>
    <property type="project" value="UniProtKB-KW"/>
</dbReference>
<dbReference type="HOGENOM" id="CLU_255442_0_0_1"/>
<sequence>MSSTPDDKPQRATAAQMANRKIKDIRRRRPNTSGAGASFGGPFNSLDPNTVSGTPGAPQPATNGFTFGQSQSFPGASSTPSQPSQNGSSPFAFGQASGSSSFNFGFGGSGAASNPFASMNTGGSGQSSDGGSFSGFKGNLFNIPATSSPAPAQQSLPSGGLFGAGQQQNNTSGGLFGNTSTPSTQPASAAPIAGGIFGQTSGSTTPPTNIFGQSTTNKPTAFGQSTAFGDSMQTSPDSKQSKPSIFGAGTTSSGFGASSGFASPGAGSLFGTPTSKPAETPAKNLFGAKPAEQSTPSTSLFGATTQPSSATTPAPSTTPAAASTTPAPSTSLFGAATPSAASPAAPFQNLFGTPAPSTTHKPAEKEEKKPEESQPKPAFQFGASTSGATPSLFSKSETAAAPSAPAGGLFQPPSTGSLFAPKPAAAAEQDKTASSAGNPFASLFAQKPADTSKPTTEQKPLPSPAPFSGLFTPKPSDEAKKSESAKSTTPAPLFSAPTTTTTPSAPSLFAQPSPAFSTSTTDKPQAPASPVPAPAPSPLKINSPVSTSKPSTTTENAVDSLSKATPSKLPANLDKKEKDDVEMVHRMRILNESFQRELSRLNPATDDFDRLIEFYTRVRETIGAPVGGKRKSRDDGGVSTAEPASKKTKPFGLPSDAASAAKGGTPPPPKLFGASTPTTATKRKSTEDETSAAPAEKRVNGDSTTASIFAQSFSKSKTSESGPESTTASAAKPSTPDTSKPALFSTTPTTSPAKPLFSAPTTTKEASGSKPLFSTTPKPASTAPSTGSTPANPFVLKPTGGQSSTSAAPPPGLPKFGSGTTDFFAQFKQQAEKDAEKEKAKRKAEDFDSEEEDEAEWERRDAEEREKKLKELQSQSVKRSKFVPGKGFVFEDEASDATEKEDKAAPAASSSGASVFDKKSASPVKSNNIFGHLSATPSEAEEDDADDTEEASDGDEGDATKESSFGATSEDDNARDAETSEAESKAVSGSVAEFSANESGDDGDLTKAIQNSKKATEPASGGRSLFDRVQYDQDGKPKRQNEEEPKNPFSGLFNNTKFSSPVNSTSSTPNPFTFGKPQSEQGDASASKPATPNIFGAAKPAGSLFGSPTPSASGASTPSIFAANQGTDKTWKPNSPIKFANSTSTPASNGESGAADTSKPFSTLFGGDGASDSKAATGSGTPSLGFSFGGPSQQSSSFLAPSSVSSATPSRASTPGVTSDTGAEESGDGDAAEKLPQVDLARSRAGEENEDVVIETRARGLKFVDKSWESQGVGFLRVLKDRTTSRGRVILRADPSGNVVLNAALMKAIEYKVSGNNVQFLVPKAEGPPEQWALRVKKEDVERLGAAMQETKT</sequence>
<evidence type="ECO:0000256" key="1">
    <source>
        <dbReference type="ARBA" id="ARBA00004567"/>
    </source>
</evidence>
<feature type="compositionally biased region" description="Low complexity" evidence="8">
    <location>
        <begin position="1177"/>
        <end position="1215"/>
    </location>
</feature>
<feature type="compositionally biased region" description="Basic and acidic residues" evidence="8">
    <location>
        <begin position="972"/>
        <end position="984"/>
    </location>
</feature>
<feature type="domain" description="RanBD1" evidence="9">
    <location>
        <begin position="1228"/>
        <end position="1312"/>
    </location>
</feature>
<evidence type="ECO:0000256" key="5">
    <source>
        <dbReference type="ARBA" id="ARBA00023010"/>
    </source>
</evidence>
<evidence type="ECO:0000256" key="4">
    <source>
        <dbReference type="ARBA" id="ARBA00022927"/>
    </source>
</evidence>
<feature type="compositionally biased region" description="Low complexity" evidence="8">
    <location>
        <begin position="905"/>
        <end position="914"/>
    </location>
</feature>
<dbReference type="GO" id="GO:0015031">
    <property type="term" value="P:protein transport"/>
    <property type="evidence" value="ECO:0007669"/>
    <property type="project" value="UniProtKB-KW"/>
</dbReference>
<comment type="subcellular location">
    <subcellularLocation>
        <location evidence="1">Nucleus</location>
        <location evidence="1">Nuclear pore complex</location>
    </subcellularLocation>
</comment>
<feature type="compositionally biased region" description="Polar residues" evidence="8">
    <location>
        <begin position="292"/>
        <end position="302"/>
    </location>
</feature>
<feature type="compositionally biased region" description="Acidic residues" evidence="8">
    <location>
        <begin position="939"/>
        <end position="957"/>
    </location>
</feature>
<feature type="compositionally biased region" description="Low complexity" evidence="8">
    <location>
        <begin position="774"/>
        <end position="793"/>
    </location>
</feature>
<feature type="compositionally biased region" description="Low complexity" evidence="8">
    <location>
        <begin position="246"/>
        <end position="271"/>
    </location>
</feature>
<feature type="region of interest" description="Disordered" evidence="8">
    <location>
        <begin position="1"/>
        <end position="579"/>
    </location>
</feature>
<evidence type="ECO:0000256" key="3">
    <source>
        <dbReference type="ARBA" id="ARBA00022816"/>
    </source>
</evidence>
<feature type="compositionally biased region" description="Low complexity" evidence="8">
    <location>
        <begin position="87"/>
        <end position="104"/>
    </location>
</feature>
<feature type="compositionally biased region" description="Basic and acidic residues" evidence="8">
    <location>
        <begin position="1025"/>
        <end position="1046"/>
    </location>
</feature>
<gene>
    <name evidence="10" type="ORF">ATEG_03362</name>
</gene>
<feature type="compositionally biased region" description="Polar residues" evidence="8">
    <location>
        <begin position="514"/>
        <end position="523"/>
    </location>
</feature>
<proteinExistence type="predicted"/>
<evidence type="ECO:0000256" key="8">
    <source>
        <dbReference type="SAM" id="MobiDB-lite"/>
    </source>
</evidence>
<feature type="compositionally biased region" description="Pro residues" evidence="8">
    <location>
        <begin position="527"/>
        <end position="537"/>
    </location>
</feature>
<feature type="compositionally biased region" description="Low complexity" evidence="8">
    <location>
        <begin position="543"/>
        <end position="554"/>
    </location>
</feature>
<evidence type="ECO:0000313" key="10">
    <source>
        <dbReference type="EMBL" id="EAU36636.1"/>
    </source>
</evidence>
<dbReference type="InterPro" id="IPR000156">
    <property type="entry name" value="Ran_bind_dom"/>
</dbReference>
<name>Q0CSH2_ASPTN</name>
<accession>Q0CSH2</accession>
<feature type="compositionally biased region" description="Basic and acidic residues" evidence="8">
    <location>
        <begin position="475"/>
        <end position="484"/>
    </location>
</feature>
<dbReference type="PANTHER" id="PTHR38697">
    <property type="entry name" value="NUCLEAR PORE COMPLEX PROTEIN SIMILAR TO S. CEREVISIAE NUP2 (EUROFUNG)"/>
    <property type="match status" value="1"/>
</dbReference>
<dbReference type="InterPro" id="IPR015007">
    <property type="entry name" value="NUP2/50/61"/>
</dbReference>
<keyword evidence="3" id="KW-0509">mRNA transport</keyword>
<feature type="compositionally biased region" description="Low complexity" evidence="8">
    <location>
        <begin position="126"/>
        <end position="158"/>
    </location>
</feature>
<evidence type="ECO:0000313" key="11">
    <source>
        <dbReference type="Proteomes" id="UP000007963"/>
    </source>
</evidence>
<dbReference type="EMBL" id="CH476597">
    <property type="protein sequence ID" value="EAU36636.1"/>
    <property type="molecule type" value="Genomic_DNA"/>
</dbReference>
<evidence type="ECO:0000256" key="6">
    <source>
        <dbReference type="ARBA" id="ARBA00023132"/>
    </source>
</evidence>
<feature type="compositionally biased region" description="Basic and acidic residues" evidence="8">
    <location>
        <begin position="830"/>
        <end position="846"/>
    </location>
</feature>
<dbReference type="PROSITE" id="PS50196">
    <property type="entry name" value="RANBD1"/>
    <property type="match status" value="1"/>
</dbReference>
<feature type="compositionally biased region" description="Low complexity" evidence="8">
    <location>
        <begin position="485"/>
        <end position="510"/>
    </location>
</feature>
<feature type="compositionally biased region" description="Polar residues" evidence="8">
    <location>
        <begin position="198"/>
        <end position="243"/>
    </location>
</feature>
<dbReference type="RefSeq" id="XP_001212540.1">
    <property type="nucleotide sequence ID" value="XM_001212540.1"/>
</dbReference>
<feature type="compositionally biased region" description="Basic and acidic residues" evidence="8">
    <location>
        <begin position="361"/>
        <end position="374"/>
    </location>
</feature>
<evidence type="ECO:0000256" key="7">
    <source>
        <dbReference type="ARBA" id="ARBA00023242"/>
    </source>
</evidence>
<dbReference type="GO" id="GO:0005643">
    <property type="term" value="C:nuclear pore"/>
    <property type="evidence" value="ECO:0007669"/>
    <property type="project" value="UniProtKB-SubCell"/>
</dbReference>
<dbReference type="VEuPathDB" id="FungiDB:ATEG_03362"/>
<dbReference type="InterPro" id="IPR053074">
    <property type="entry name" value="NPC_Nucleoporin"/>
</dbReference>
<keyword evidence="2" id="KW-0813">Transport</keyword>
<feature type="compositionally biased region" description="Basic and acidic residues" evidence="8">
    <location>
        <begin position="1"/>
        <end position="10"/>
    </location>
</feature>
<feature type="region of interest" description="Disordered" evidence="8">
    <location>
        <begin position="619"/>
        <end position="1235"/>
    </location>
</feature>
<feature type="compositionally biased region" description="Low complexity" evidence="8">
    <location>
        <begin position="1106"/>
        <end position="1119"/>
    </location>
</feature>
<dbReference type="STRING" id="341663.Q0CSH2"/>
<keyword evidence="4" id="KW-0653">Protein transport</keyword>
<dbReference type="OrthoDB" id="185618at2759"/>
<feature type="compositionally biased region" description="Polar residues" evidence="8">
    <location>
        <begin position="555"/>
        <end position="565"/>
    </location>
</feature>
<organism evidence="10 11">
    <name type="scientific">Aspergillus terreus (strain NIH 2624 / FGSC A1156)</name>
    <dbReference type="NCBI Taxonomy" id="341663"/>
    <lineage>
        <taxon>Eukaryota</taxon>
        <taxon>Fungi</taxon>
        <taxon>Dikarya</taxon>
        <taxon>Ascomycota</taxon>
        <taxon>Pezizomycotina</taxon>
        <taxon>Eurotiomycetes</taxon>
        <taxon>Eurotiomycetidae</taxon>
        <taxon>Eurotiales</taxon>
        <taxon>Aspergillaceae</taxon>
        <taxon>Aspergillus</taxon>
        <taxon>Aspergillus subgen. Circumdati</taxon>
    </lineage>
</organism>
<feature type="compositionally biased region" description="Polar residues" evidence="8">
    <location>
        <begin position="701"/>
        <end position="729"/>
    </location>
</feature>
<feature type="compositionally biased region" description="Acidic residues" evidence="8">
    <location>
        <begin position="847"/>
        <end position="856"/>
    </location>
</feature>
<evidence type="ECO:0000259" key="9">
    <source>
        <dbReference type="PROSITE" id="PS50196"/>
    </source>
</evidence>
<dbReference type="Pfam" id="PF08911">
    <property type="entry name" value="NUP50"/>
    <property type="match status" value="1"/>
</dbReference>
<dbReference type="Proteomes" id="UP000007963">
    <property type="component" value="Unassembled WGS sequence"/>
</dbReference>